<feature type="region of interest" description="Disordered" evidence="1">
    <location>
        <begin position="219"/>
        <end position="250"/>
    </location>
</feature>
<dbReference type="EMBL" id="JANBTW010000021">
    <property type="protein sequence ID" value="KAJ2678400.1"/>
    <property type="molecule type" value="Genomic_DNA"/>
</dbReference>
<name>A0A9W8KYK0_9FUNG</name>
<protein>
    <submittedName>
        <fullName evidence="2">Uncharacterized protein</fullName>
    </submittedName>
</protein>
<feature type="region of interest" description="Disordered" evidence="1">
    <location>
        <begin position="1"/>
        <end position="59"/>
    </location>
</feature>
<feature type="region of interest" description="Disordered" evidence="1">
    <location>
        <begin position="543"/>
        <end position="569"/>
    </location>
</feature>
<feature type="compositionally biased region" description="Polar residues" evidence="1">
    <location>
        <begin position="713"/>
        <end position="731"/>
    </location>
</feature>
<feature type="compositionally biased region" description="Polar residues" evidence="1">
    <location>
        <begin position="409"/>
        <end position="421"/>
    </location>
</feature>
<feature type="region of interest" description="Disordered" evidence="1">
    <location>
        <begin position="1222"/>
        <end position="1261"/>
    </location>
</feature>
<feature type="compositionally biased region" description="Basic and acidic residues" evidence="1">
    <location>
        <begin position="422"/>
        <end position="433"/>
    </location>
</feature>
<feature type="compositionally biased region" description="Low complexity" evidence="1">
    <location>
        <begin position="642"/>
        <end position="673"/>
    </location>
</feature>
<feature type="compositionally biased region" description="Low complexity" evidence="1">
    <location>
        <begin position="1249"/>
        <end position="1261"/>
    </location>
</feature>
<evidence type="ECO:0000313" key="3">
    <source>
        <dbReference type="Proteomes" id="UP001151518"/>
    </source>
</evidence>
<evidence type="ECO:0000256" key="1">
    <source>
        <dbReference type="SAM" id="MobiDB-lite"/>
    </source>
</evidence>
<organism evidence="2 3">
    <name type="scientific">Coemansia spiralis</name>
    <dbReference type="NCBI Taxonomy" id="417178"/>
    <lineage>
        <taxon>Eukaryota</taxon>
        <taxon>Fungi</taxon>
        <taxon>Fungi incertae sedis</taxon>
        <taxon>Zoopagomycota</taxon>
        <taxon>Kickxellomycotina</taxon>
        <taxon>Kickxellomycetes</taxon>
        <taxon>Kickxellales</taxon>
        <taxon>Kickxellaceae</taxon>
        <taxon>Coemansia</taxon>
    </lineage>
</organism>
<feature type="compositionally biased region" description="Low complexity" evidence="1">
    <location>
        <begin position="230"/>
        <end position="241"/>
    </location>
</feature>
<feature type="compositionally biased region" description="Polar residues" evidence="1">
    <location>
        <begin position="810"/>
        <end position="819"/>
    </location>
</feature>
<accession>A0A9W8KYK0</accession>
<feature type="compositionally biased region" description="Low complexity" evidence="1">
    <location>
        <begin position="275"/>
        <end position="295"/>
    </location>
</feature>
<feature type="compositionally biased region" description="Polar residues" evidence="1">
    <location>
        <begin position="750"/>
        <end position="764"/>
    </location>
</feature>
<feature type="compositionally biased region" description="Basic and acidic residues" evidence="1">
    <location>
        <begin position="918"/>
        <end position="928"/>
    </location>
</feature>
<feature type="compositionally biased region" description="Low complexity" evidence="1">
    <location>
        <begin position="782"/>
        <end position="809"/>
    </location>
</feature>
<feature type="compositionally biased region" description="Gly residues" evidence="1">
    <location>
        <begin position="1351"/>
        <end position="1361"/>
    </location>
</feature>
<feature type="compositionally biased region" description="Low complexity" evidence="1">
    <location>
        <begin position="908"/>
        <end position="917"/>
    </location>
</feature>
<reference evidence="2" key="1">
    <citation type="submission" date="2022-07" db="EMBL/GenBank/DDBJ databases">
        <title>Phylogenomic reconstructions and comparative analyses of Kickxellomycotina fungi.</title>
        <authorList>
            <person name="Reynolds N.K."/>
            <person name="Stajich J.E."/>
            <person name="Barry K."/>
            <person name="Grigoriev I.V."/>
            <person name="Crous P."/>
            <person name="Smith M.E."/>
        </authorList>
    </citation>
    <scope>NUCLEOTIDE SEQUENCE</scope>
    <source>
        <strain evidence="2">NRRL 3115</strain>
    </source>
</reference>
<sequence length="1513" mass="152334">MAQTLTNSMQSPVTPSRQLGAARGQRRTPSSRTKTPYARPASVKGENSDNDYQSDSSSGFLKGMRSLVQRLWGTSLKSSSGSSDSASAKKGKHANANANANSKLKQSTKTRASAAEPSAKKAEHQLSARAAELASSPSTFSAASAVSAIPDFSRNAATVAERTRARRPTAESLFAPSPFAYNKRLAAATPSVANLRDVDRVKDQSPALLRRHSVGRIDSRHPRLSTGTPASASHAAISDSAGHTMPSRYVSPSDARRLLNTISSIHTPILDARSRSTGSQALSSTSSASAYNPTASPATISYGSSPMPFRRLPLSLLALSDTPEKAHRAPRVDTASVLDKETLRRSSSLKSIPRLQNKAPSLARTIQLQQARKAVAERLMRNKTADSVSGADAEFDSDYYATFGASALQEPNGTSEPVRTSTVHERDDSDDRKVNKRRRAADGEAVDISGDVEMSDGDDRKGKKAFASAKRHGGRRSVSTRRTMSAANNSVRWRFSARFEPMGDKDAEASSESDEDREALASKVPLSKIRGGELIGLSLRPTTSAASSANGSGASAVRSTGFGGNRTPIPIVNEVESEAASAFKPAAAPAPVTSTPNDAAPAAAFTSAALPTTTNDSTLFGNLAPKAQSESKNSEPGSEKVAASTAASFTPAVATTTTTDTASTDAASTDAATKPAFSFGKPAAPESANDSKLSLNTPISKPADTSKVFNFGKPSTSESASDAKPPTSSETPAFKPAASSGLFSFGKTPAATTSVPESTANSVEEASKLAASIAETAKSEKPLASTASSKPAPTSGFSFSFGSNTAASTGDTSTTQAAPSFSLKGAGDAGPSSGFSFGLGTTSKLTSTPAAASSLASEKTSKPAFSFGLGAANASASASTDKKETLESKAETPDAGKPASNIFGGIGTSALGSTSSTTDKKDAGDSMKKPLFSFGTTNTTASDSDKSNIGTFGASTLPVSDAFSKEHTTTSSSAEPAKSFSVPEAKSTTAFGFKPAGGFSFGKPAETALSGPGLTASASGANNSSTSATGITSFSLTAPVKTIDLTAGTTYASFTSAAAADTTASTIAALPAPTPSVFSGLGKRNELETDANMADTMSNDAANNKDSAKSSRFSGFDGKPAFSGFSLSGPSTAIPALSKPPAFGSLAPSQPSISGGDVTAKKRVFSFGSLNTPSAASFESTTVPTPAVTSFGSLAASAAVTIPSFGAPAATPSAFNFGVASSPAGTPSATPATPAFTFNGGQPKQRQVSTTNSFTGSSFGNVQPSAANNAFGSASTQSTANNTSVSGFGGGFGSASATAPNNNTFGSSSTPGFGSALGGNGVPAPSGTGFGAGSTGGGINFSSNVSTTSGFGSGPPTGGFGQQSNISTSSAFNSQPNSGLGSSAGNNGFGASSSTSTFGTTAPSTAGVGPQFTFGQGTNTPTGSFQFNAGGHSAFGDGSSVVNSTPTTPFAFGSNTSVQGGSQPGPFQFTSGVAQQSNTGVGGMSLGRVTGGSNVSTSSHGRRIARPRTRRPR</sequence>
<feature type="region of interest" description="Disordered" evidence="1">
    <location>
        <begin position="873"/>
        <end position="949"/>
    </location>
</feature>
<feature type="region of interest" description="Disordered" evidence="1">
    <location>
        <begin position="502"/>
        <end position="523"/>
    </location>
</feature>
<feature type="compositionally biased region" description="Polar residues" evidence="1">
    <location>
        <begin position="1413"/>
        <end position="1427"/>
    </location>
</feature>
<feature type="compositionally biased region" description="Low complexity" evidence="1">
    <location>
        <begin position="1222"/>
        <end position="1235"/>
    </location>
</feature>
<feature type="compositionally biased region" description="Polar residues" evidence="1">
    <location>
        <begin position="688"/>
        <end position="699"/>
    </location>
</feature>
<feature type="region of interest" description="Disordered" evidence="1">
    <location>
        <begin position="610"/>
        <end position="829"/>
    </location>
</feature>
<feature type="compositionally biased region" description="Polar residues" evidence="1">
    <location>
        <begin position="1"/>
        <end position="17"/>
    </location>
</feature>
<dbReference type="Proteomes" id="UP001151518">
    <property type="component" value="Unassembled WGS sequence"/>
</dbReference>
<feature type="compositionally biased region" description="Polar residues" evidence="1">
    <location>
        <begin position="1365"/>
        <end position="1375"/>
    </location>
</feature>
<evidence type="ECO:0000313" key="2">
    <source>
        <dbReference type="EMBL" id="KAJ2678400.1"/>
    </source>
</evidence>
<feature type="compositionally biased region" description="Basic and acidic residues" evidence="1">
    <location>
        <begin position="880"/>
        <end position="894"/>
    </location>
</feature>
<feature type="compositionally biased region" description="Polar residues" evidence="1">
    <location>
        <begin position="1239"/>
        <end position="1248"/>
    </location>
</feature>
<feature type="region of interest" description="Disordered" evidence="1">
    <location>
        <begin position="270"/>
        <end position="295"/>
    </location>
</feature>
<feature type="compositionally biased region" description="Low complexity" evidence="1">
    <location>
        <begin position="1376"/>
        <end position="1407"/>
    </location>
</feature>
<feature type="region of interest" description="Disordered" evidence="1">
    <location>
        <begin position="1346"/>
        <end position="1431"/>
    </location>
</feature>
<feature type="compositionally biased region" description="Basic residues" evidence="1">
    <location>
        <begin position="1500"/>
        <end position="1513"/>
    </location>
</feature>
<dbReference type="OrthoDB" id="5592487at2759"/>
<feature type="compositionally biased region" description="Low complexity" evidence="1">
    <location>
        <begin position="75"/>
        <end position="103"/>
    </location>
</feature>
<feature type="compositionally biased region" description="Basic residues" evidence="1">
    <location>
        <begin position="469"/>
        <end position="479"/>
    </location>
</feature>
<feature type="compositionally biased region" description="Low complexity" evidence="1">
    <location>
        <begin position="544"/>
        <end position="556"/>
    </location>
</feature>
<feature type="region of interest" description="Disordered" evidence="1">
    <location>
        <begin position="75"/>
        <end position="130"/>
    </location>
</feature>
<gene>
    <name evidence="2" type="ORF">GGI25_002385</name>
</gene>
<comment type="caution">
    <text evidence="2">The sequence shown here is derived from an EMBL/GenBank/DDBJ whole genome shotgun (WGS) entry which is preliminary data.</text>
</comment>
<feature type="region of interest" description="Disordered" evidence="1">
    <location>
        <begin position="1472"/>
        <end position="1513"/>
    </location>
</feature>
<feature type="region of interest" description="Disordered" evidence="1">
    <location>
        <begin position="406"/>
        <end position="485"/>
    </location>
</feature>
<proteinExistence type="predicted"/>
<feature type="compositionally biased region" description="Polar residues" evidence="1">
    <location>
        <begin position="934"/>
        <end position="949"/>
    </location>
</feature>